<evidence type="ECO:0000313" key="3">
    <source>
        <dbReference type="Proteomes" id="UP001343492"/>
    </source>
</evidence>
<dbReference type="PROSITE" id="PS51186">
    <property type="entry name" value="GNAT"/>
    <property type="match status" value="1"/>
</dbReference>
<protein>
    <submittedName>
        <fullName evidence="2">N-acetyltransferase</fullName>
        <ecNumber evidence="2">2.3.1.-</ecNumber>
    </submittedName>
</protein>
<sequence length="182" mass="19790">MACLIPLSNVDADLIEQLLDRAFGPDRHARTAYRIREGTDWLEALSFAALDDEDMLVGTIQIWPVALTDPTGRPHPMLMVGPVAVLPEHQGEGYGKALMLASLEAIAQTSPAGGALPQVLIGDEDYYGRFFGFSAQHTGKWYCPGPFERGRLLARCDNPAVLPEEGMLGPWLTEAAARDLAD</sequence>
<dbReference type="EMBL" id="JAZDQV010000013">
    <property type="protein sequence ID" value="MEE1878354.1"/>
    <property type="molecule type" value="Genomic_DNA"/>
</dbReference>
<accession>A0ABU7GH64</accession>
<dbReference type="SUPFAM" id="SSF55729">
    <property type="entry name" value="Acyl-CoA N-acyltransferases (Nat)"/>
    <property type="match status" value="1"/>
</dbReference>
<dbReference type="GO" id="GO:0016746">
    <property type="term" value="F:acyltransferase activity"/>
    <property type="evidence" value="ECO:0007669"/>
    <property type="project" value="UniProtKB-KW"/>
</dbReference>
<dbReference type="CDD" id="cd04301">
    <property type="entry name" value="NAT_SF"/>
    <property type="match status" value="1"/>
</dbReference>
<comment type="caution">
    <text evidence="2">The sequence shown here is derived from an EMBL/GenBank/DDBJ whole genome shotgun (WGS) entry which is preliminary data.</text>
</comment>
<gene>
    <name evidence="2" type="ORF">VRS74_11740</name>
</gene>
<evidence type="ECO:0000259" key="1">
    <source>
        <dbReference type="PROSITE" id="PS51186"/>
    </source>
</evidence>
<dbReference type="InterPro" id="IPR016181">
    <property type="entry name" value="Acyl_CoA_acyltransferase"/>
</dbReference>
<dbReference type="EC" id="2.3.1.-" evidence="2"/>
<dbReference type="InterPro" id="IPR000182">
    <property type="entry name" value="GNAT_dom"/>
</dbReference>
<dbReference type="RefSeq" id="WP_354145417.1">
    <property type="nucleotide sequence ID" value="NZ_JAZDQV010000013.1"/>
</dbReference>
<feature type="domain" description="N-acetyltransferase" evidence="1">
    <location>
        <begin position="2"/>
        <end position="154"/>
    </location>
</feature>
<organism evidence="2 3">
    <name type="scientific">Altererythrobacter litoralis</name>
    <dbReference type="NCBI Taxonomy" id="3113904"/>
    <lineage>
        <taxon>Bacteria</taxon>
        <taxon>Pseudomonadati</taxon>
        <taxon>Pseudomonadota</taxon>
        <taxon>Alphaproteobacteria</taxon>
        <taxon>Sphingomonadales</taxon>
        <taxon>Erythrobacteraceae</taxon>
        <taxon>Altererythrobacter</taxon>
    </lineage>
</organism>
<dbReference type="Pfam" id="PF13527">
    <property type="entry name" value="Acetyltransf_9"/>
    <property type="match status" value="1"/>
</dbReference>
<keyword evidence="2" id="KW-0808">Transferase</keyword>
<reference evidence="2 3" key="1">
    <citation type="submission" date="2024-01" db="EMBL/GenBank/DDBJ databases">
        <title>The genome sequence of Erythrobacteraceae sp. strain 1XM1-14.</title>
        <authorList>
            <person name="Liu Y."/>
        </authorList>
    </citation>
    <scope>NUCLEOTIDE SEQUENCE [LARGE SCALE GENOMIC DNA]</scope>
    <source>
        <strain evidence="2 3">1XM1-14</strain>
    </source>
</reference>
<keyword evidence="3" id="KW-1185">Reference proteome</keyword>
<evidence type="ECO:0000313" key="2">
    <source>
        <dbReference type="EMBL" id="MEE1878354.1"/>
    </source>
</evidence>
<dbReference type="Gene3D" id="3.40.630.30">
    <property type="match status" value="1"/>
</dbReference>
<name>A0ABU7GH64_9SPHN</name>
<dbReference type="Proteomes" id="UP001343492">
    <property type="component" value="Unassembled WGS sequence"/>
</dbReference>
<proteinExistence type="predicted"/>
<keyword evidence="2" id="KW-0012">Acyltransferase</keyword>